<evidence type="ECO:0000313" key="10">
    <source>
        <dbReference type="Proteomes" id="UP000799437"/>
    </source>
</evidence>
<dbReference type="GO" id="GO:0006606">
    <property type="term" value="P:protein import into nucleus"/>
    <property type="evidence" value="ECO:0007669"/>
    <property type="project" value="TreeGrafter"/>
</dbReference>
<comment type="similarity">
    <text evidence="7">Belongs to the nucleoporin Nup84/Nup107 family.</text>
</comment>
<comment type="function">
    <text evidence="7">Functions as a component of the nuclear pore complex (NPC).</text>
</comment>
<dbReference type="InterPro" id="IPR007252">
    <property type="entry name" value="Nup84/Nup107"/>
</dbReference>
<evidence type="ECO:0000256" key="8">
    <source>
        <dbReference type="SAM" id="MobiDB-lite"/>
    </source>
</evidence>
<dbReference type="Pfam" id="PF04121">
    <property type="entry name" value="Nup84_Nup100"/>
    <property type="match status" value="1"/>
</dbReference>
<dbReference type="PANTHER" id="PTHR13003">
    <property type="entry name" value="NUP107-RELATED"/>
    <property type="match status" value="1"/>
</dbReference>
<keyword evidence="3" id="KW-0653">Protein transport</keyword>
<evidence type="ECO:0000256" key="3">
    <source>
        <dbReference type="ARBA" id="ARBA00022927"/>
    </source>
</evidence>
<reference evidence="9" key="1">
    <citation type="journal article" date="2020" name="Stud. Mycol.">
        <title>101 Dothideomycetes genomes: a test case for predicting lifestyles and emergence of pathogens.</title>
        <authorList>
            <person name="Haridas S."/>
            <person name="Albert R."/>
            <person name="Binder M."/>
            <person name="Bloem J."/>
            <person name="Labutti K."/>
            <person name="Salamov A."/>
            <person name="Andreopoulos B."/>
            <person name="Baker S."/>
            <person name="Barry K."/>
            <person name="Bills G."/>
            <person name="Bluhm B."/>
            <person name="Cannon C."/>
            <person name="Castanera R."/>
            <person name="Culley D."/>
            <person name="Daum C."/>
            <person name="Ezra D."/>
            <person name="Gonzalez J."/>
            <person name="Henrissat B."/>
            <person name="Kuo A."/>
            <person name="Liang C."/>
            <person name="Lipzen A."/>
            <person name="Lutzoni F."/>
            <person name="Magnuson J."/>
            <person name="Mondo S."/>
            <person name="Nolan M."/>
            <person name="Ohm R."/>
            <person name="Pangilinan J."/>
            <person name="Park H.-J."/>
            <person name="Ramirez L."/>
            <person name="Alfaro M."/>
            <person name="Sun H."/>
            <person name="Tritt A."/>
            <person name="Yoshinaga Y."/>
            <person name="Zwiers L.-H."/>
            <person name="Turgeon B."/>
            <person name="Goodwin S."/>
            <person name="Spatafora J."/>
            <person name="Crous P."/>
            <person name="Grigoriev I."/>
        </authorList>
    </citation>
    <scope>NUCLEOTIDE SEQUENCE</scope>
    <source>
        <strain evidence="9">CBS 121739</strain>
    </source>
</reference>
<sequence>MAPVTRHQASGDGLVGNKSRHKRASSWDLLESQVHNAKNIGSARALHPSIEADHDDAITPLRNMADRVGKEVEKFAERLDLWLGYGTERTPGSEGKSPGTMVTRFRDEAKAISKPLKQRSIKEDTGARVSTTQRLISLREGLFEDVSVLEDTAGGGQGDHLNNVQKWEGEVDTWDLALLILSHRLSDATAGKEAPQQPKELHRYSSRQDVWDQFMLHDEDAKEKSLVLKWLQETADKNGERIEKLGEQFEKLGDGGHHGHGSWTHGWMATKERIKGEKRMGTLSHTNTEGPQPDLLNSSKSGLLVTQLDPDAPSRQSRILEDSDEYQERFLWFVSYQLLRRGKSLDEIRSWMNERNEGWRSVSLGITQEDDQPSSSVVAHGILWRRMCHAAANASNNIYERAVYGLLGGDLTSVRPVCSTWEDHLYAHFNCILSFRFDHFIKVAYPQTPGLTAARKFPSFNSRAFYGNAIPINDTVIQIINSEPSLKPSNLQRIQASLLTDSLDQLMCDVGAAIAEIACLDPRGKELYFTPEVPVKGYESFAEDEQALRVLLHAYLAFDEYYASKAPKRPAAQIKTMENLIVWYMELLRSARKLDLLPLYAAQLSPNRLGRTMALILPDIKSEEDQKRMVRLMTRYRVNVEFILEKQYQMALASCGLRSKVSLKDEPVAGNVDIVNPPTTPEFKILQKTTDYKWPGQKICVGFIKEDIQPPERAVIDAVHWFLHLKTWKLIFSSLEDALARFLAYGRVSAAFALSTQLPCAEISLEKTPHFLKGEVIDITLWEENGTAEPLSESEHEHSLRRPSLSRRRSPRVALDQSEPLEITITKKILKQDSKAAYDLQQLVLAIGALHEWATIEEEFITNGAQNSSTDKSSLKEVFDTISEILHPFLKKSTNTLYGIATAATPTSAAGPATVSIASSIATTELGAHFSVDVRRITNLRALLPFILPVYVPELVLAYASTIQSASHLLTRQYLTMSMELAALLADDECEEVVDLFAEVGRMRELVRLFASTGRCMVGMGSREKGDKPRRREWEGETIRVWDMTVRN</sequence>
<keyword evidence="6 7" id="KW-0539">Nucleus</keyword>
<dbReference type="GO" id="GO:0017056">
    <property type="term" value="F:structural constituent of nuclear pore"/>
    <property type="evidence" value="ECO:0007669"/>
    <property type="project" value="UniProtKB-UniRule"/>
</dbReference>
<dbReference type="Gene3D" id="1.20.190.50">
    <property type="match status" value="1"/>
</dbReference>
<accession>A0A6A6VUW0</accession>
<dbReference type="GO" id="GO:0031965">
    <property type="term" value="C:nuclear membrane"/>
    <property type="evidence" value="ECO:0007669"/>
    <property type="project" value="UniProtKB-SubCell"/>
</dbReference>
<dbReference type="GeneID" id="54485710"/>
<dbReference type="EMBL" id="ML996580">
    <property type="protein sequence ID" value="KAF2754352.1"/>
    <property type="molecule type" value="Genomic_DNA"/>
</dbReference>
<keyword evidence="1 7" id="KW-0813">Transport</keyword>
<feature type="region of interest" description="Disordered" evidence="8">
    <location>
        <begin position="788"/>
        <end position="811"/>
    </location>
</feature>
<evidence type="ECO:0000256" key="7">
    <source>
        <dbReference type="RuleBase" id="RU365072"/>
    </source>
</evidence>
<dbReference type="PANTHER" id="PTHR13003:SF2">
    <property type="entry name" value="NUCLEAR PORE COMPLEX PROTEIN NUP107"/>
    <property type="match status" value="1"/>
</dbReference>
<evidence type="ECO:0000256" key="5">
    <source>
        <dbReference type="ARBA" id="ARBA00023132"/>
    </source>
</evidence>
<keyword evidence="10" id="KW-1185">Reference proteome</keyword>
<dbReference type="GO" id="GO:0000973">
    <property type="term" value="P:post-transcriptional tethering of RNA polymerase II gene DNA at nuclear periphery"/>
    <property type="evidence" value="ECO:0007669"/>
    <property type="project" value="TreeGrafter"/>
</dbReference>
<evidence type="ECO:0000256" key="6">
    <source>
        <dbReference type="ARBA" id="ARBA00023242"/>
    </source>
</evidence>
<keyword evidence="4 7" id="KW-0811">Translocation</keyword>
<feature type="compositionally biased region" description="Basic residues" evidence="8">
    <location>
        <begin position="801"/>
        <end position="811"/>
    </location>
</feature>
<comment type="subcellular location">
    <subcellularLocation>
        <location evidence="7">Nucleus</location>
        <location evidence="7">Nuclear pore complex</location>
    </subcellularLocation>
    <subcellularLocation>
        <location evidence="7">Nucleus membrane</location>
    </subcellularLocation>
</comment>
<name>A0A6A6VUW0_9PEZI</name>
<dbReference type="Proteomes" id="UP000799437">
    <property type="component" value="Unassembled WGS sequence"/>
</dbReference>
<keyword evidence="7" id="KW-0472">Membrane</keyword>
<evidence type="ECO:0000256" key="1">
    <source>
        <dbReference type="ARBA" id="ARBA00022448"/>
    </source>
</evidence>
<evidence type="ECO:0000256" key="2">
    <source>
        <dbReference type="ARBA" id="ARBA00022816"/>
    </source>
</evidence>
<gene>
    <name evidence="9" type="ORF">EJ05DRAFT_479349</name>
</gene>
<dbReference type="GO" id="GO:0006406">
    <property type="term" value="P:mRNA export from nucleus"/>
    <property type="evidence" value="ECO:0007669"/>
    <property type="project" value="TreeGrafter"/>
</dbReference>
<dbReference type="Gene3D" id="1.10.3450.20">
    <property type="match status" value="1"/>
</dbReference>
<dbReference type="GO" id="GO:0031080">
    <property type="term" value="C:nuclear pore outer ring"/>
    <property type="evidence" value="ECO:0007669"/>
    <property type="project" value="TreeGrafter"/>
</dbReference>
<keyword evidence="5 7" id="KW-0906">Nuclear pore complex</keyword>
<protein>
    <recommendedName>
        <fullName evidence="7">Nuclear pore complex protein</fullName>
    </recommendedName>
</protein>
<evidence type="ECO:0000256" key="4">
    <source>
        <dbReference type="ARBA" id="ARBA00023010"/>
    </source>
</evidence>
<organism evidence="9 10">
    <name type="scientific">Pseudovirgaria hyperparasitica</name>
    <dbReference type="NCBI Taxonomy" id="470096"/>
    <lineage>
        <taxon>Eukaryota</taxon>
        <taxon>Fungi</taxon>
        <taxon>Dikarya</taxon>
        <taxon>Ascomycota</taxon>
        <taxon>Pezizomycotina</taxon>
        <taxon>Dothideomycetes</taxon>
        <taxon>Dothideomycetes incertae sedis</taxon>
        <taxon>Acrospermales</taxon>
        <taxon>Acrospermaceae</taxon>
        <taxon>Pseudovirgaria</taxon>
    </lineage>
</organism>
<dbReference type="OrthoDB" id="3098at2759"/>
<feature type="region of interest" description="Disordered" evidence="8">
    <location>
        <begin position="1"/>
        <end position="20"/>
    </location>
</feature>
<dbReference type="AlphaFoldDB" id="A0A6A6VUW0"/>
<comment type="subunit">
    <text evidence="7">Part of the nuclear pore complex (NPC).</text>
</comment>
<proteinExistence type="inferred from homology"/>
<evidence type="ECO:0000313" key="9">
    <source>
        <dbReference type="EMBL" id="KAF2754352.1"/>
    </source>
</evidence>
<keyword evidence="2" id="KW-0509">mRNA transport</keyword>
<dbReference type="RefSeq" id="XP_033596803.1">
    <property type="nucleotide sequence ID" value="XM_033744656.1"/>
</dbReference>